<keyword evidence="3" id="KW-1185">Reference proteome</keyword>
<feature type="transmembrane region" description="Helical" evidence="1">
    <location>
        <begin position="6"/>
        <end position="23"/>
    </location>
</feature>
<reference evidence="2 3" key="1">
    <citation type="submission" date="2020-08" db="EMBL/GenBank/DDBJ databases">
        <title>Sequencing the genomes of 1000 actinobacteria strains.</title>
        <authorList>
            <person name="Klenk H.-P."/>
        </authorList>
    </citation>
    <scope>NUCLEOTIDE SEQUENCE [LARGE SCALE GENOMIC DNA]</scope>
    <source>
        <strain evidence="2 3">DSM 17294</strain>
    </source>
</reference>
<dbReference type="Proteomes" id="UP000558997">
    <property type="component" value="Unassembled WGS sequence"/>
</dbReference>
<name>A0A841E2Q3_9ACTN</name>
<sequence length="29" mass="3211">MLTALVILFIVGIVLDGILLVLLERGRFL</sequence>
<gene>
    <name evidence="2" type="ORF">HDA44_004999</name>
</gene>
<evidence type="ECO:0000256" key="1">
    <source>
        <dbReference type="SAM" id="Phobius"/>
    </source>
</evidence>
<keyword evidence="1" id="KW-0812">Transmembrane</keyword>
<proteinExistence type="predicted"/>
<evidence type="ECO:0000313" key="3">
    <source>
        <dbReference type="Proteomes" id="UP000558997"/>
    </source>
</evidence>
<evidence type="ECO:0000313" key="2">
    <source>
        <dbReference type="EMBL" id="MBB5981658.1"/>
    </source>
</evidence>
<keyword evidence="1" id="KW-0472">Membrane</keyword>
<dbReference type="EMBL" id="JACHNF010000001">
    <property type="protein sequence ID" value="MBB5981658.1"/>
    <property type="molecule type" value="Genomic_DNA"/>
</dbReference>
<accession>A0A841E2Q3</accession>
<keyword evidence="1" id="KW-1133">Transmembrane helix</keyword>
<organism evidence="2 3">
    <name type="scientific">Kribbella solani</name>
    <dbReference type="NCBI Taxonomy" id="236067"/>
    <lineage>
        <taxon>Bacteria</taxon>
        <taxon>Bacillati</taxon>
        <taxon>Actinomycetota</taxon>
        <taxon>Actinomycetes</taxon>
        <taxon>Propionibacteriales</taxon>
        <taxon>Kribbellaceae</taxon>
        <taxon>Kribbella</taxon>
    </lineage>
</organism>
<comment type="caution">
    <text evidence="2">The sequence shown here is derived from an EMBL/GenBank/DDBJ whole genome shotgun (WGS) entry which is preliminary data.</text>
</comment>
<dbReference type="AlphaFoldDB" id="A0A841E2Q3"/>
<protein>
    <submittedName>
        <fullName evidence="2">Uncharacterized protein</fullName>
    </submittedName>
</protein>